<comment type="similarity">
    <text evidence="2 12">Belongs to the class-I aminoacyl-tRNA synthetase family.</text>
</comment>
<dbReference type="GO" id="GO:0005829">
    <property type="term" value="C:cytosol"/>
    <property type="evidence" value="ECO:0007669"/>
    <property type="project" value="TreeGrafter"/>
</dbReference>
<keyword evidence="8 12" id="KW-0862">Zinc</keyword>
<feature type="binding site" evidence="12">
    <location>
        <position position="270"/>
    </location>
    <ligand>
        <name>ATP</name>
        <dbReference type="ChEBI" id="CHEBI:30616"/>
    </ligand>
</feature>
<evidence type="ECO:0000256" key="10">
    <source>
        <dbReference type="ARBA" id="ARBA00022917"/>
    </source>
</evidence>
<dbReference type="InterPro" id="IPR024909">
    <property type="entry name" value="Cys-tRNA/MSH_ligase"/>
</dbReference>
<evidence type="ECO:0000259" key="13">
    <source>
        <dbReference type="SMART" id="SM00840"/>
    </source>
</evidence>
<dbReference type="PANTHER" id="PTHR10890">
    <property type="entry name" value="CYSTEINYL-TRNA SYNTHETASE"/>
    <property type="match status" value="1"/>
</dbReference>
<dbReference type="HAMAP" id="MF_00041">
    <property type="entry name" value="Cys_tRNA_synth"/>
    <property type="match status" value="1"/>
</dbReference>
<dbReference type="CDD" id="cd00672">
    <property type="entry name" value="CysRS_core"/>
    <property type="match status" value="1"/>
</dbReference>
<organism evidence="14">
    <name type="scientific">Candidatus Aschnera chinzeii</name>
    <dbReference type="NCBI Taxonomy" id="1485666"/>
    <lineage>
        <taxon>Bacteria</taxon>
        <taxon>Pseudomonadati</taxon>
        <taxon>Pseudomonadota</taxon>
        <taxon>Gammaproteobacteria</taxon>
        <taxon>Enterobacterales</taxon>
        <taxon>Enterobacteriaceae</taxon>
        <taxon>Candidatus Aschnera</taxon>
    </lineage>
</organism>
<dbReference type="NCBIfam" id="TIGR00435">
    <property type="entry name" value="cysS"/>
    <property type="match status" value="1"/>
</dbReference>
<dbReference type="PANTHER" id="PTHR10890:SF3">
    <property type="entry name" value="CYSTEINE--TRNA LIGASE, CYTOPLASMIC"/>
    <property type="match status" value="1"/>
</dbReference>
<evidence type="ECO:0000256" key="2">
    <source>
        <dbReference type="ARBA" id="ARBA00005594"/>
    </source>
</evidence>
<dbReference type="FunFam" id="3.40.50.620:FF:000009">
    <property type="entry name" value="Cysteine--tRNA ligase"/>
    <property type="match status" value="1"/>
</dbReference>
<comment type="subunit">
    <text evidence="3 12">Monomer.</text>
</comment>
<dbReference type="InterPro" id="IPR032678">
    <property type="entry name" value="tRNA-synt_1_cat_dom"/>
</dbReference>
<dbReference type="GO" id="GO:0004817">
    <property type="term" value="F:cysteine-tRNA ligase activity"/>
    <property type="evidence" value="ECO:0007669"/>
    <property type="project" value="UniProtKB-UniRule"/>
</dbReference>
<keyword evidence="7 12" id="KW-0547">Nucleotide-binding</keyword>
<dbReference type="InterPro" id="IPR015803">
    <property type="entry name" value="Cys-tRNA-ligase"/>
</dbReference>
<dbReference type="GO" id="GO:0005524">
    <property type="term" value="F:ATP binding"/>
    <property type="evidence" value="ECO:0007669"/>
    <property type="project" value="UniProtKB-UniRule"/>
</dbReference>
<dbReference type="Gene3D" id="3.40.50.620">
    <property type="entry name" value="HUPs"/>
    <property type="match status" value="1"/>
</dbReference>
<dbReference type="SUPFAM" id="SSF47323">
    <property type="entry name" value="Anticodon-binding domain of a subclass of class I aminoacyl-tRNA synthetases"/>
    <property type="match status" value="1"/>
</dbReference>
<reference evidence="14" key="1">
    <citation type="journal article" date="2023" name="Front. Microbiol.">
        <title>Genome analysis of Candidatus Aschnera chinzeii, the bacterial endosymbiont of the blood-sucking bat fly Penicillidia jenynsii (Insecta: Diptera: Nycteribiidae).</title>
        <authorList>
            <person name="Koga R."/>
            <person name="Moriyama M."/>
            <person name="Nozaki T."/>
            <person name="Fukatsu T."/>
        </authorList>
    </citation>
    <scope>NUCLEOTIDE SEQUENCE</scope>
    <source>
        <strain evidence="14">Kw-01</strain>
    </source>
</reference>
<gene>
    <name evidence="12 14" type="primary">cysS</name>
    <name evidence="14" type="ORF">ACHINZ_0320</name>
</gene>
<dbReference type="InterPro" id="IPR056411">
    <property type="entry name" value="CysS_C"/>
</dbReference>
<dbReference type="SMART" id="SM00840">
    <property type="entry name" value="DALR_2"/>
    <property type="match status" value="1"/>
</dbReference>
<evidence type="ECO:0000256" key="12">
    <source>
        <dbReference type="HAMAP-Rule" id="MF_00041"/>
    </source>
</evidence>
<evidence type="ECO:0000256" key="9">
    <source>
        <dbReference type="ARBA" id="ARBA00022840"/>
    </source>
</evidence>
<keyword evidence="5 12" id="KW-0436">Ligase</keyword>
<evidence type="ECO:0000256" key="11">
    <source>
        <dbReference type="ARBA" id="ARBA00023146"/>
    </source>
</evidence>
<dbReference type="CDD" id="cd07963">
    <property type="entry name" value="Anticodon_Ia_Cys"/>
    <property type="match status" value="1"/>
</dbReference>
<keyword evidence="10 12" id="KW-0648">Protein biosynthesis</keyword>
<dbReference type="SUPFAM" id="SSF52374">
    <property type="entry name" value="Nucleotidylyl transferase"/>
    <property type="match status" value="1"/>
</dbReference>
<feature type="binding site" evidence="12">
    <location>
        <position position="239"/>
    </location>
    <ligand>
        <name>Zn(2+)</name>
        <dbReference type="ChEBI" id="CHEBI:29105"/>
    </ligand>
</feature>
<keyword evidence="6 12" id="KW-0479">Metal-binding</keyword>
<evidence type="ECO:0000256" key="6">
    <source>
        <dbReference type="ARBA" id="ARBA00022723"/>
    </source>
</evidence>
<comment type="subcellular location">
    <subcellularLocation>
        <location evidence="1 12">Cytoplasm</location>
    </subcellularLocation>
</comment>
<proteinExistence type="inferred from homology"/>
<keyword evidence="4 12" id="KW-0963">Cytoplasm</keyword>
<dbReference type="InterPro" id="IPR014729">
    <property type="entry name" value="Rossmann-like_a/b/a_fold"/>
</dbReference>
<dbReference type="Gene3D" id="1.20.120.1910">
    <property type="entry name" value="Cysteine-tRNA ligase, C-terminal anti-codon recognition domain"/>
    <property type="match status" value="1"/>
</dbReference>
<evidence type="ECO:0000256" key="3">
    <source>
        <dbReference type="ARBA" id="ARBA00011245"/>
    </source>
</evidence>
<dbReference type="GO" id="GO:0006423">
    <property type="term" value="P:cysteinyl-tRNA aminoacylation"/>
    <property type="evidence" value="ECO:0007669"/>
    <property type="project" value="UniProtKB-UniRule"/>
</dbReference>
<evidence type="ECO:0000256" key="4">
    <source>
        <dbReference type="ARBA" id="ARBA00022490"/>
    </source>
</evidence>
<dbReference type="EMBL" id="AP028961">
    <property type="protein sequence ID" value="BET44362.1"/>
    <property type="molecule type" value="Genomic_DNA"/>
</dbReference>
<feature type="binding site" evidence="12">
    <location>
        <position position="210"/>
    </location>
    <ligand>
        <name>Zn(2+)</name>
        <dbReference type="ChEBI" id="CHEBI:29105"/>
    </ligand>
</feature>
<keyword evidence="9 12" id="KW-0067">ATP-binding</keyword>
<dbReference type="Pfam" id="PF23493">
    <property type="entry name" value="CysS_C"/>
    <property type="match status" value="1"/>
</dbReference>
<accession>A0AAT9G3R5</accession>
<dbReference type="Pfam" id="PF09190">
    <property type="entry name" value="DALR_2"/>
    <property type="match status" value="1"/>
</dbReference>
<evidence type="ECO:0000256" key="8">
    <source>
        <dbReference type="ARBA" id="ARBA00022833"/>
    </source>
</evidence>
<feature type="short sequence motif" description="'HIGH' region" evidence="12">
    <location>
        <begin position="30"/>
        <end position="40"/>
    </location>
</feature>
<feature type="binding site" evidence="12">
    <location>
        <position position="235"/>
    </location>
    <ligand>
        <name>Zn(2+)</name>
        <dbReference type="ChEBI" id="CHEBI:29105"/>
    </ligand>
</feature>
<evidence type="ECO:0000256" key="7">
    <source>
        <dbReference type="ARBA" id="ARBA00022741"/>
    </source>
</evidence>
<dbReference type="EC" id="6.1.1.16" evidence="12"/>
<comment type="catalytic activity">
    <reaction evidence="12">
        <text>tRNA(Cys) + L-cysteine + ATP = L-cysteinyl-tRNA(Cys) + AMP + diphosphate</text>
        <dbReference type="Rhea" id="RHEA:17773"/>
        <dbReference type="Rhea" id="RHEA-COMP:9661"/>
        <dbReference type="Rhea" id="RHEA-COMP:9679"/>
        <dbReference type="ChEBI" id="CHEBI:30616"/>
        <dbReference type="ChEBI" id="CHEBI:33019"/>
        <dbReference type="ChEBI" id="CHEBI:35235"/>
        <dbReference type="ChEBI" id="CHEBI:78442"/>
        <dbReference type="ChEBI" id="CHEBI:78517"/>
        <dbReference type="ChEBI" id="CHEBI:456215"/>
        <dbReference type="EC" id="6.1.1.16"/>
    </reaction>
</comment>
<protein>
    <recommendedName>
        <fullName evidence="12">Cysteine--tRNA ligase</fullName>
        <ecNumber evidence="12">6.1.1.16</ecNumber>
    </recommendedName>
    <alternativeName>
        <fullName evidence="12">Cysteinyl-tRNA synthetase</fullName>
        <shortName evidence="12">CysRS</shortName>
    </alternativeName>
</protein>
<dbReference type="InterPro" id="IPR015273">
    <property type="entry name" value="Cys-tRNA-synt_Ia_DALR"/>
</dbReference>
<dbReference type="Pfam" id="PF01406">
    <property type="entry name" value="tRNA-synt_1e"/>
    <property type="match status" value="1"/>
</dbReference>
<dbReference type="GO" id="GO:0008270">
    <property type="term" value="F:zinc ion binding"/>
    <property type="evidence" value="ECO:0007669"/>
    <property type="project" value="UniProtKB-UniRule"/>
</dbReference>
<feature type="short sequence motif" description="'KMSKS' region" evidence="12">
    <location>
        <begin position="267"/>
        <end position="271"/>
    </location>
</feature>
<feature type="binding site" evidence="12">
    <location>
        <position position="28"/>
    </location>
    <ligand>
        <name>Zn(2+)</name>
        <dbReference type="ChEBI" id="CHEBI:29105"/>
    </ligand>
</feature>
<comment type="cofactor">
    <cofactor evidence="12">
        <name>Zn(2+)</name>
        <dbReference type="ChEBI" id="CHEBI:29105"/>
    </cofactor>
    <text evidence="12">Binds 1 zinc ion per subunit.</text>
</comment>
<keyword evidence="11 12" id="KW-0030">Aminoacyl-tRNA synthetase</keyword>
<name>A0AAT9G3R5_9ENTR</name>
<feature type="domain" description="Cysteinyl-tRNA synthetase class Ia DALR" evidence="13">
    <location>
        <begin position="343"/>
        <end position="402"/>
    </location>
</feature>
<sequence>MLKIYNTLSKKKEIFVPINTGKINMYVCGVTVYDLCHIGHARTFIAFDVIIRYLRYIGYQVTYVRNITDIDDKIIKKSIEQNIKYSTLTKIMLNNMHKDFDDLNILRADFEPKATNHINDIINMIEILINKNYAYIANNGDVMFAVNKKLKYGILSRQNLNNLYTNNNQTNNIKNKIHPTDFVLWKKSKINEPNWSSPWGLGRPGWHIECSAMSHNKFGKHFDIHGGGIDLVFPHHENEIAQSTAAYETPYVNYWLHTGMVMLEKEKMSKSSNNFITIRNALKQFEPEILRYLLVSHHYRYPLYYTNQNIKLAELAIKKIYVALQNINVDDIHYTKNTIFKKNFTDAMNDDFNTPKACSILFKIIKEINRLDHINKSAADELRIELYSLSNILGIIKRKPRLFWKKNNHILYHKNNIAIIKLISERDCARKNKDWKTADVIRNKLLSMGVILEDNKNNTLWKYK</sequence>
<reference evidence="14" key="2">
    <citation type="submission" date="2023-10" db="EMBL/GenBank/DDBJ databases">
        <authorList>
            <person name="Koga R."/>
            <person name="Fukatsu T."/>
        </authorList>
    </citation>
    <scope>NUCLEOTIDE SEQUENCE</scope>
    <source>
        <strain evidence="14">Kw-01</strain>
    </source>
</reference>
<dbReference type="PRINTS" id="PR00983">
    <property type="entry name" value="TRNASYNTHCYS"/>
</dbReference>
<dbReference type="InterPro" id="IPR009080">
    <property type="entry name" value="tRNAsynth_Ia_anticodon-bd"/>
</dbReference>
<evidence type="ECO:0000313" key="14">
    <source>
        <dbReference type="EMBL" id="BET44362.1"/>
    </source>
</evidence>
<evidence type="ECO:0000256" key="5">
    <source>
        <dbReference type="ARBA" id="ARBA00022598"/>
    </source>
</evidence>
<evidence type="ECO:0000256" key="1">
    <source>
        <dbReference type="ARBA" id="ARBA00004496"/>
    </source>
</evidence>
<dbReference type="AlphaFoldDB" id="A0AAT9G3R5"/>